<evidence type="ECO:0000313" key="8">
    <source>
        <dbReference type="EMBL" id="QDU57661.1"/>
    </source>
</evidence>
<evidence type="ECO:0000256" key="2">
    <source>
        <dbReference type="ARBA" id="ARBA00022481"/>
    </source>
</evidence>
<name>A0A518ASF7_9BACT</name>
<dbReference type="GO" id="GO:0007165">
    <property type="term" value="P:signal transduction"/>
    <property type="evidence" value="ECO:0007669"/>
    <property type="project" value="UniProtKB-KW"/>
</dbReference>
<feature type="region of interest" description="Disordered" evidence="5">
    <location>
        <begin position="487"/>
        <end position="506"/>
    </location>
</feature>
<protein>
    <submittedName>
        <fullName evidence="8">Methyl-accepting chemotaxis protein II</fullName>
    </submittedName>
</protein>
<dbReference type="FunFam" id="1.10.287.950:FF:000001">
    <property type="entry name" value="Methyl-accepting chemotaxis sensory transducer"/>
    <property type="match status" value="1"/>
</dbReference>
<dbReference type="Gene3D" id="1.10.287.950">
    <property type="entry name" value="Methyl-accepting chemotaxis protein"/>
    <property type="match status" value="1"/>
</dbReference>
<dbReference type="InterPro" id="IPR024478">
    <property type="entry name" value="HlyB_4HB_MCP"/>
</dbReference>
<evidence type="ECO:0000259" key="7">
    <source>
        <dbReference type="PROSITE" id="PS50111"/>
    </source>
</evidence>
<organism evidence="8 9">
    <name type="scientific">Aeoliella mucimassa</name>
    <dbReference type="NCBI Taxonomy" id="2527972"/>
    <lineage>
        <taxon>Bacteria</taxon>
        <taxon>Pseudomonadati</taxon>
        <taxon>Planctomycetota</taxon>
        <taxon>Planctomycetia</taxon>
        <taxon>Pirellulales</taxon>
        <taxon>Lacipirellulaceae</taxon>
        <taxon>Aeoliella</taxon>
    </lineage>
</organism>
<evidence type="ECO:0000256" key="4">
    <source>
        <dbReference type="PROSITE-ProRule" id="PRU00284"/>
    </source>
</evidence>
<dbReference type="InterPro" id="IPR051310">
    <property type="entry name" value="MCP_chemotaxis"/>
</dbReference>
<feature type="region of interest" description="Disordered" evidence="5">
    <location>
        <begin position="275"/>
        <end position="294"/>
    </location>
</feature>
<evidence type="ECO:0000313" key="9">
    <source>
        <dbReference type="Proteomes" id="UP000315750"/>
    </source>
</evidence>
<dbReference type="PANTHER" id="PTHR43531">
    <property type="entry name" value="PROTEIN ICFG"/>
    <property type="match status" value="1"/>
</dbReference>
<sequence length="536" mass="57398">MAWFKQLSVGAKLFAAFSSLLILMIVMGLVAISKLSTLNANVEALTYKWIPSRAQANLLSTNTSNHRVYTFKLCMVETDEEITTCKKALDECAQKLNASYEELSELCSSDEEQKNVDAIGSRLTKYLGESDRMITFLDEGGKSQAKELLLGGLFAARMDLEDAINEVLAFNRDGCNSEASAGIAAYTSALIVISIVLVVNCIAGLAMAAWISRWFSGAIRKVETISTSVASAAQQLSGASDTLSSGTQESASSLEETAASLEQITATVRQNADNAEQANQLANSSRKTAEQGGEVVSHAVQAMQEISDSSRKIADIITTIDEIAFQTNLLALNAAVEAARAGEQGRGFAVVADEVRSLAQRSGTAAREIKRLIEDSVDKVKAGSELVNKSGETLSDIVTSVKRVTDIVAEIAAASSEQTAGIEQINKAITQIDHVTQDNASQTEEMSCTASSLLNQSQLLQTVVSQFNLSKNEPTDAAMPIATVSAKSPKRAPISEHRRKPRPAVTRPIERTPVVDHVDDMELVGVGADYGAFEEF</sequence>
<dbReference type="InterPro" id="IPR004090">
    <property type="entry name" value="Chemotax_Me-accpt_rcpt"/>
</dbReference>
<feature type="transmembrane region" description="Helical" evidence="6">
    <location>
        <begin position="183"/>
        <end position="211"/>
    </location>
</feature>
<dbReference type="Proteomes" id="UP000315750">
    <property type="component" value="Chromosome"/>
</dbReference>
<accession>A0A518ASF7</accession>
<keyword evidence="6" id="KW-0812">Transmembrane</keyword>
<dbReference type="PROSITE" id="PS50111">
    <property type="entry name" value="CHEMOTAXIS_TRANSDUC_2"/>
    <property type="match status" value="1"/>
</dbReference>
<dbReference type="EMBL" id="CP036278">
    <property type="protein sequence ID" value="QDU57661.1"/>
    <property type="molecule type" value="Genomic_DNA"/>
</dbReference>
<dbReference type="AlphaFoldDB" id="A0A518ASF7"/>
<keyword evidence="6" id="KW-1133">Transmembrane helix</keyword>
<dbReference type="CDD" id="cd11386">
    <property type="entry name" value="MCP_signal"/>
    <property type="match status" value="1"/>
</dbReference>
<evidence type="ECO:0000256" key="5">
    <source>
        <dbReference type="SAM" id="MobiDB-lite"/>
    </source>
</evidence>
<keyword evidence="2" id="KW-0488">Methylation</keyword>
<feature type="transmembrane region" description="Helical" evidence="6">
    <location>
        <begin position="12"/>
        <end position="32"/>
    </location>
</feature>
<dbReference type="PANTHER" id="PTHR43531:SF14">
    <property type="entry name" value="METHYL-ACCEPTING CHEMOTAXIS PROTEIN I-RELATED"/>
    <property type="match status" value="1"/>
</dbReference>
<dbReference type="InterPro" id="IPR004089">
    <property type="entry name" value="MCPsignal_dom"/>
</dbReference>
<evidence type="ECO:0000256" key="1">
    <source>
        <dbReference type="ARBA" id="ARBA00004370"/>
    </source>
</evidence>
<feature type="compositionally biased region" description="Polar residues" evidence="5">
    <location>
        <begin position="275"/>
        <end position="286"/>
    </location>
</feature>
<dbReference type="SUPFAM" id="SSF58104">
    <property type="entry name" value="Methyl-accepting chemotaxis protein (MCP) signaling domain"/>
    <property type="match status" value="1"/>
</dbReference>
<dbReference type="Pfam" id="PF00015">
    <property type="entry name" value="MCPsignal"/>
    <property type="match status" value="1"/>
</dbReference>
<keyword evidence="6" id="KW-0472">Membrane</keyword>
<dbReference type="GO" id="GO:0005886">
    <property type="term" value="C:plasma membrane"/>
    <property type="evidence" value="ECO:0007669"/>
    <property type="project" value="TreeGrafter"/>
</dbReference>
<feature type="domain" description="Methyl-accepting transducer" evidence="7">
    <location>
        <begin position="225"/>
        <end position="454"/>
    </location>
</feature>
<keyword evidence="9" id="KW-1185">Reference proteome</keyword>
<dbReference type="GO" id="GO:0006935">
    <property type="term" value="P:chemotaxis"/>
    <property type="evidence" value="ECO:0007669"/>
    <property type="project" value="InterPro"/>
</dbReference>
<comment type="similarity">
    <text evidence="3">Belongs to the methyl-accepting chemotaxis (MCP) protein family.</text>
</comment>
<dbReference type="KEGG" id="amuc:Pan181_38810"/>
<evidence type="ECO:0000256" key="6">
    <source>
        <dbReference type="SAM" id="Phobius"/>
    </source>
</evidence>
<evidence type="ECO:0000256" key="3">
    <source>
        <dbReference type="ARBA" id="ARBA00029447"/>
    </source>
</evidence>
<dbReference type="GO" id="GO:0004888">
    <property type="term" value="F:transmembrane signaling receptor activity"/>
    <property type="evidence" value="ECO:0007669"/>
    <property type="project" value="InterPro"/>
</dbReference>
<dbReference type="SMART" id="SM00283">
    <property type="entry name" value="MA"/>
    <property type="match status" value="1"/>
</dbReference>
<dbReference type="RefSeq" id="WP_315861132.1">
    <property type="nucleotide sequence ID" value="NZ_CP036278.1"/>
</dbReference>
<dbReference type="PRINTS" id="PR00260">
    <property type="entry name" value="CHEMTRNSDUCR"/>
</dbReference>
<comment type="subcellular location">
    <subcellularLocation>
        <location evidence="1">Membrane</location>
    </subcellularLocation>
</comment>
<reference evidence="8 9" key="1">
    <citation type="submission" date="2019-02" db="EMBL/GenBank/DDBJ databases">
        <title>Deep-cultivation of Planctomycetes and their phenomic and genomic characterization uncovers novel biology.</title>
        <authorList>
            <person name="Wiegand S."/>
            <person name="Jogler M."/>
            <person name="Boedeker C."/>
            <person name="Pinto D."/>
            <person name="Vollmers J."/>
            <person name="Rivas-Marin E."/>
            <person name="Kohn T."/>
            <person name="Peeters S.H."/>
            <person name="Heuer A."/>
            <person name="Rast P."/>
            <person name="Oberbeckmann S."/>
            <person name="Bunk B."/>
            <person name="Jeske O."/>
            <person name="Meyerdierks A."/>
            <person name="Storesund J.E."/>
            <person name="Kallscheuer N."/>
            <person name="Luecker S."/>
            <person name="Lage O.M."/>
            <person name="Pohl T."/>
            <person name="Merkel B.J."/>
            <person name="Hornburger P."/>
            <person name="Mueller R.-W."/>
            <person name="Bruemmer F."/>
            <person name="Labrenz M."/>
            <person name="Spormann A.M."/>
            <person name="Op den Camp H."/>
            <person name="Overmann J."/>
            <person name="Amann R."/>
            <person name="Jetten M.S.M."/>
            <person name="Mascher T."/>
            <person name="Medema M.H."/>
            <person name="Devos D.P."/>
            <person name="Kaster A.-K."/>
            <person name="Ovreas L."/>
            <person name="Rohde M."/>
            <person name="Galperin M.Y."/>
            <person name="Jogler C."/>
        </authorList>
    </citation>
    <scope>NUCLEOTIDE SEQUENCE [LARGE SCALE GENOMIC DNA]</scope>
    <source>
        <strain evidence="8 9">Pan181</strain>
    </source>
</reference>
<keyword evidence="4" id="KW-0807">Transducer</keyword>
<proteinExistence type="inferred from homology"/>
<dbReference type="Pfam" id="PF12729">
    <property type="entry name" value="4HB_MCP_1"/>
    <property type="match status" value="1"/>
</dbReference>
<gene>
    <name evidence="8" type="primary">tar_2</name>
    <name evidence="8" type="ORF">Pan181_38810</name>
</gene>